<evidence type="ECO:0000256" key="1">
    <source>
        <dbReference type="SAM" id="MobiDB-lite"/>
    </source>
</evidence>
<evidence type="ECO:0000313" key="3">
    <source>
        <dbReference type="EMBL" id="GJT56699.1"/>
    </source>
</evidence>
<dbReference type="EMBL" id="BQNB010016868">
    <property type="protein sequence ID" value="GJT56699.1"/>
    <property type="molecule type" value="Genomic_DNA"/>
</dbReference>
<evidence type="ECO:0000256" key="2">
    <source>
        <dbReference type="SAM" id="SignalP"/>
    </source>
</evidence>
<keyword evidence="2" id="KW-0732">Signal</keyword>
<feature type="compositionally biased region" description="Polar residues" evidence="1">
    <location>
        <begin position="69"/>
        <end position="84"/>
    </location>
</feature>
<comment type="caution">
    <text evidence="3">The sequence shown here is derived from an EMBL/GenBank/DDBJ whole genome shotgun (WGS) entry which is preliminary data.</text>
</comment>
<keyword evidence="4" id="KW-1185">Reference proteome</keyword>
<evidence type="ECO:0000313" key="4">
    <source>
        <dbReference type="Proteomes" id="UP001151760"/>
    </source>
</evidence>
<feature type="region of interest" description="Disordered" evidence="1">
    <location>
        <begin position="50"/>
        <end position="84"/>
    </location>
</feature>
<accession>A0ABQ5F0H0</accession>
<sequence>MSRRLSRLFLLLISLNPWTLRACGKNSNHLAALWMLSLLISDRKLRQVKYESNQKNDVKPVHNPHADSSRPNPSNFAPKFPSNQSYASVANGGVASKTVPNNGVQESSKSIQLNDLDLIKCDNPQYHLYYSVSKKTF</sequence>
<proteinExistence type="predicted"/>
<reference evidence="3" key="2">
    <citation type="submission" date="2022-01" db="EMBL/GenBank/DDBJ databases">
        <authorList>
            <person name="Yamashiro T."/>
            <person name="Shiraishi A."/>
            <person name="Satake H."/>
            <person name="Nakayama K."/>
        </authorList>
    </citation>
    <scope>NUCLEOTIDE SEQUENCE</scope>
</reference>
<protein>
    <submittedName>
        <fullName evidence="3">Uncharacterized protein</fullName>
    </submittedName>
</protein>
<organism evidence="3 4">
    <name type="scientific">Tanacetum coccineum</name>
    <dbReference type="NCBI Taxonomy" id="301880"/>
    <lineage>
        <taxon>Eukaryota</taxon>
        <taxon>Viridiplantae</taxon>
        <taxon>Streptophyta</taxon>
        <taxon>Embryophyta</taxon>
        <taxon>Tracheophyta</taxon>
        <taxon>Spermatophyta</taxon>
        <taxon>Magnoliopsida</taxon>
        <taxon>eudicotyledons</taxon>
        <taxon>Gunneridae</taxon>
        <taxon>Pentapetalae</taxon>
        <taxon>asterids</taxon>
        <taxon>campanulids</taxon>
        <taxon>Asterales</taxon>
        <taxon>Asteraceae</taxon>
        <taxon>Asteroideae</taxon>
        <taxon>Anthemideae</taxon>
        <taxon>Anthemidinae</taxon>
        <taxon>Tanacetum</taxon>
    </lineage>
</organism>
<feature type="chain" id="PRO_5045633306" evidence="2">
    <location>
        <begin position="23"/>
        <end position="137"/>
    </location>
</feature>
<dbReference type="Proteomes" id="UP001151760">
    <property type="component" value="Unassembled WGS sequence"/>
</dbReference>
<feature type="signal peptide" evidence="2">
    <location>
        <begin position="1"/>
        <end position="22"/>
    </location>
</feature>
<gene>
    <name evidence="3" type="ORF">Tco_0991753</name>
</gene>
<feature type="compositionally biased region" description="Basic and acidic residues" evidence="1">
    <location>
        <begin position="50"/>
        <end position="68"/>
    </location>
</feature>
<name>A0ABQ5F0H0_9ASTR</name>
<reference evidence="3" key="1">
    <citation type="journal article" date="2022" name="Int. J. Mol. Sci.">
        <title>Draft Genome of Tanacetum Coccineum: Genomic Comparison of Closely Related Tanacetum-Family Plants.</title>
        <authorList>
            <person name="Yamashiro T."/>
            <person name="Shiraishi A."/>
            <person name="Nakayama K."/>
            <person name="Satake H."/>
        </authorList>
    </citation>
    <scope>NUCLEOTIDE SEQUENCE</scope>
</reference>